<feature type="transmembrane region" description="Helical" evidence="1">
    <location>
        <begin position="52"/>
        <end position="74"/>
    </location>
</feature>
<evidence type="ECO:0000256" key="1">
    <source>
        <dbReference type="SAM" id="Phobius"/>
    </source>
</evidence>
<sequence>MVYYVLAIKTYKASIQYRMAHFINTLGSCIFSFVMMAIWTGVMNGKEALSPLALHDVLFYLVLTQCMLWITTFLTPGLSIPEWVRTGQISLHIMKPIHFYFYTVSQEIGRVIYNFFHRFLPIYLILSCVVGFYVPTNFITLVWFFLSVCCAVWIGLNLYFMVGIFAFWSTEVKWAHYLNQSFMLLLGGQMLPLEFFPRSFEMILSYLPYAGILYYPSMILLEKQAPQAIFIQVGWVILLTVCNMILARFAQKRLEVQGG</sequence>
<dbReference type="InterPro" id="IPR010390">
    <property type="entry name" value="ABC-2_transporter-like"/>
</dbReference>
<dbReference type="Proteomes" id="UP000005850">
    <property type="component" value="Chromosome"/>
</dbReference>
<proteinExistence type="predicted"/>
<evidence type="ECO:0000313" key="2">
    <source>
        <dbReference type="EMBL" id="AIG24891.1"/>
    </source>
</evidence>
<feature type="transmembrane region" description="Helical" evidence="1">
    <location>
        <begin position="115"/>
        <end position="134"/>
    </location>
</feature>
<gene>
    <name evidence="2" type="ORF">BRLA_c005330</name>
</gene>
<organism evidence="2 3">
    <name type="scientific">Brevibacillus laterosporus LMG 15441</name>
    <dbReference type="NCBI Taxonomy" id="1042163"/>
    <lineage>
        <taxon>Bacteria</taxon>
        <taxon>Bacillati</taxon>
        <taxon>Bacillota</taxon>
        <taxon>Bacilli</taxon>
        <taxon>Bacillales</taxon>
        <taxon>Paenibacillaceae</taxon>
        <taxon>Brevibacillus</taxon>
    </lineage>
</organism>
<keyword evidence="1" id="KW-0812">Transmembrane</keyword>
<feature type="transmembrane region" description="Helical" evidence="1">
    <location>
        <begin position="203"/>
        <end position="221"/>
    </location>
</feature>
<feature type="transmembrane region" description="Helical" evidence="1">
    <location>
        <begin position="141"/>
        <end position="168"/>
    </location>
</feature>
<protein>
    <submittedName>
        <fullName evidence="2">ABC-type transport system, permease</fullName>
    </submittedName>
</protein>
<dbReference type="AlphaFoldDB" id="A0A075R0C8"/>
<keyword evidence="1" id="KW-0472">Membrane</keyword>
<dbReference type="eggNOG" id="COG4587">
    <property type="taxonomic scope" value="Bacteria"/>
</dbReference>
<dbReference type="KEGG" id="blr:BRLA_c005330"/>
<feature type="transmembrane region" description="Helical" evidence="1">
    <location>
        <begin position="20"/>
        <end position="40"/>
    </location>
</feature>
<feature type="transmembrane region" description="Helical" evidence="1">
    <location>
        <begin position="174"/>
        <end position="191"/>
    </location>
</feature>
<dbReference type="RefSeq" id="WP_003335644.1">
    <property type="nucleotide sequence ID" value="NZ_CP007806.1"/>
</dbReference>
<dbReference type="PANTHER" id="PTHR36832">
    <property type="entry name" value="SLR1174 PROTEIN-RELATED"/>
    <property type="match status" value="1"/>
</dbReference>
<dbReference type="Pfam" id="PF06182">
    <property type="entry name" value="ABC2_membrane_6"/>
    <property type="match status" value="1"/>
</dbReference>
<dbReference type="STRING" id="1042163.BRLA_c005330"/>
<reference evidence="2 3" key="1">
    <citation type="journal article" date="2011" name="J. Bacteriol.">
        <title>Genome sequence of Brevibacillus laterosporus LMG 15441, a pathogen of invertebrates.</title>
        <authorList>
            <person name="Djukic M."/>
            <person name="Poehlein A."/>
            <person name="Thurmer A."/>
            <person name="Daniel R."/>
        </authorList>
    </citation>
    <scope>NUCLEOTIDE SEQUENCE [LARGE SCALE GENOMIC DNA]</scope>
    <source>
        <strain evidence="2 3">LMG 15441</strain>
    </source>
</reference>
<dbReference type="HOGENOM" id="CLU_084465_1_0_9"/>
<dbReference type="PANTHER" id="PTHR36832:SF1">
    <property type="entry name" value="SLR1174 PROTEIN"/>
    <property type="match status" value="1"/>
</dbReference>
<accession>A0A075R0C8</accession>
<name>A0A075R0C8_BRELA</name>
<keyword evidence="1" id="KW-1133">Transmembrane helix</keyword>
<evidence type="ECO:0000313" key="3">
    <source>
        <dbReference type="Proteomes" id="UP000005850"/>
    </source>
</evidence>
<keyword evidence="3" id="KW-1185">Reference proteome</keyword>
<dbReference type="EMBL" id="CP007806">
    <property type="protein sequence ID" value="AIG24891.1"/>
    <property type="molecule type" value="Genomic_DNA"/>
</dbReference>
<feature type="transmembrane region" description="Helical" evidence="1">
    <location>
        <begin position="227"/>
        <end position="246"/>
    </location>
</feature>